<protein>
    <submittedName>
        <fullName evidence="5">Glyoxal or galactose oxidase</fullName>
    </submittedName>
</protein>
<evidence type="ECO:0000256" key="2">
    <source>
        <dbReference type="SAM" id="SignalP"/>
    </source>
</evidence>
<dbReference type="InterPro" id="IPR015202">
    <property type="entry name" value="GO-like_E_set"/>
</dbReference>
<keyword evidence="1 2" id="KW-0732">Signal</keyword>
<dbReference type="Pfam" id="PF07250">
    <property type="entry name" value="Glyoxal_oxid_N"/>
    <property type="match status" value="1"/>
</dbReference>
<dbReference type="SUPFAM" id="SSF81296">
    <property type="entry name" value="E set domains"/>
    <property type="match status" value="1"/>
</dbReference>
<dbReference type="GeneID" id="25737219"/>
<feature type="domain" description="Glyoxal oxidase N-terminal" evidence="3">
    <location>
        <begin position="127"/>
        <end position="477"/>
    </location>
</feature>
<dbReference type="Gene3D" id="2.130.10.80">
    <property type="entry name" value="Galactose oxidase/kelch, beta-propeller"/>
    <property type="match status" value="1"/>
</dbReference>
<dbReference type="STRING" id="145388.A0A0D2ML51"/>
<dbReference type="Proteomes" id="UP000054498">
    <property type="component" value="Unassembled WGS sequence"/>
</dbReference>
<organism evidence="5 6">
    <name type="scientific">Monoraphidium neglectum</name>
    <dbReference type="NCBI Taxonomy" id="145388"/>
    <lineage>
        <taxon>Eukaryota</taxon>
        <taxon>Viridiplantae</taxon>
        <taxon>Chlorophyta</taxon>
        <taxon>core chlorophytes</taxon>
        <taxon>Chlorophyceae</taxon>
        <taxon>CS clade</taxon>
        <taxon>Sphaeropleales</taxon>
        <taxon>Selenastraceae</taxon>
        <taxon>Monoraphidium</taxon>
    </lineage>
</organism>
<feature type="chain" id="PRO_5002247342" evidence="2">
    <location>
        <begin position="28"/>
        <end position="620"/>
    </location>
</feature>
<dbReference type="InterPro" id="IPR014756">
    <property type="entry name" value="Ig_E-set"/>
</dbReference>
<dbReference type="InterPro" id="IPR037293">
    <property type="entry name" value="Gal_Oxidase_central_sf"/>
</dbReference>
<dbReference type="InterPro" id="IPR009880">
    <property type="entry name" value="Glyoxal_oxidase_N"/>
</dbReference>
<dbReference type="Pfam" id="PF09118">
    <property type="entry name" value="GO-like_E_set"/>
    <property type="match status" value="1"/>
</dbReference>
<gene>
    <name evidence="5" type="ORF">MNEG_4341</name>
</gene>
<reference evidence="5 6" key="1">
    <citation type="journal article" date="2013" name="BMC Genomics">
        <title>Reconstruction of the lipid metabolism for the microalga Monoraphidium neglectum from its genome sequence reveals characteristics suitable for biofuel production.</title>
        <authorList>
            <person name="Bogen C."/>
            <person name="Al-Dilaimi A."/>
            <person name="Albersmeier A."/>
            <person name="Wichmann J."/>
            <person name="Grundmann M."/>
            <person name="Rupp O."/>
            <person name="Lauersen K.J."/>
            <person name="Blifernez-Klassen O."/>
            <person name="Kalinowski J."/>
            <person name="Goesmann A."/>
            <person name="Mussgnug J.H."/>
            <person name="Kruse O."/>
        </authorList>
    </citation>
    <scope>NUCLEOTIDE SEQUENCE [LARGE SCALE GENOMIC DNA]</scope>
    <source>
        <strain evidence="5 6">SAG 48.87</strain>
    </source>
</reference>
<keyword evidence="6" id="KW-1185">Reference proteome</keyword>
<sequence length="620" mass="67730">MAGPAAAAVAMVLAVLVSASGAAHASAAYELRLANTSAIPFHLLDNPFKGGRALLADPKEQWEEWERIGRYSQIANPQMPDKHSSTGQVAIHSVLLPQSYKILVFGRNLPLSGPKSKPEPGVGGNVSTVYDVKTGTYVVTPNYETLFCAGHTIASDGMVVAAGGDMGVIGGKNRYNFMKEGRDVVRLFDRKTLKWTTLPGVKLSEYRWYPTQVVLPDDRVIIVSGFLDDPGRPTGKPAPSIDIFDYKTKRITVRKSRYDLGKKFFTNITPGYQLYPTVLLLPWTDPDAPDDHFLLMYTCRTGQIVRLTKDNQFLPLWNFPGLEPQGMCAAFSAMGSSVLMPFRPERDYEVEFAMFGGGTQGKGLDCKGICNEPASKYIFRMKLPTVKQALAGEWPKYWAFTGAKQYEEMPWPRVFADAVLLPNGKILVCNGAQRGVPGGTIDGGSTAKQGAYTALLYDPDKPAGKRITTLATSKIHRRGSAAGRLGNAKSECVDNCKEGGLAPAGQEYRAELLQLPYAFVDRPVITSVSKENVKYGEKITIGYKHGKAVTAATITPPSANTHSTNMMQRVIFLKTSGVTPDSITVELPSLKSRVANPGYYMLWILEGDVPAKEARWIKLG</sequence>
<dbReference type="CDD" id="cd02851">
    <property type="entry name" value="E_set_GO_C"/>
    <property type="match status" value="1"/>
</dbReference>
<evidence type="ECO:0000313" key="6">
    <source>
        <dbReference type="Proteomes" id="UP000054498"/>
    </source>
</evidence>
<dbReference type="EMBL" id="KK100817">
    <property type="protein sequence ID" value="KIZ03620.1"/>
    <property type="molecule type" value="Genomic_DNA"/>
</dbReference>
<feature type="signal peptide" evidence="2">
    <location>
        <begin position="1"/>
        <end position="27"/>
    </location>
</feature>
<dbReference type="InterPro" id="IPR013783">
    <property type="entry name" value="Ig-like_fold"/>
</dbReference>
<dbReference type="SUPFAM" id="SSF50965">
    <property type="entry name" value="Galactose oxidase, central domain"/>
    <property type="match status" value="1"/>
</dbReference>
<evidence type="ECO:0000259" key="3">
    <source>
        <dbReference type="Pfam" id="PF07250"/>
    </source>
</evidence>
<dbReference type="RefSeq" id="XP_013902639.1">
    <property type="nucleotide sequence ID" value="XM_014047185.1"/>
</dbReference>
<dbReference type="InterPro" id="IPR011043">
    <property type="entry name" value="Gal_Oxase/kelch_b-propeller"/>
</dbReference>
<evidence type="ECO:0000313" key="5">
    <source>
        <dbReference type="EMBL" id="KIZ03620.1"/>
    </source>
</evidence>
<dbReference type="PANTHER" id="PTHR32208:SF21">
    <property type="entry name" value="LOW QUALITY PROTEIN: ALDEHYDE OXIDASE GLOX-LIKE"/>
    <property type="match status" value="1"/>
</dbReference>
<dbReference type="OrthoDB" id="2019572at2759"/>
<dbReference type="PANTHER" id="PTHR32208">
    <property type="entry name" value="SECRETED PROTEIN-RELATED"/>
    <property type="match status" value="1"/>
</dbReference>
<evidence type="ECO:0000256" key="1">
    <source>
        <dbReference type="ARBA" id="ARBA00022729"/>
    </source>
</evidence>
<dbReference type="AlphaFoldDB" id="A0A0D2ML51"/>
<dbReference type="KEGG" id="mng:MNEG_4341"/>
<name>A0A0D2ML51_9CHLO</name>
<proteinExistence type="predicted"/>
<feature type="domain" description="Galactose oxidase-like Early set" evidence="4">
    <location>
        <begin position="522"/>
        <end position="618"/>
    </location>
</feature>
<evidence type="ECO:0000259" key="4">
    <source>
        <dbReference type="Pfam" id="PF09118"/>
    </source>
</evidence>
<accession>A0A0D2ML51</accession>
<dbReference type="Gene3D" id="2.60.40.10">
    <property type="entry name" value="Immunoglobulins"/>
    <property type="match status" value="1"/>
</dbReference>